<keyword evidence="6" id="KW-1185">Reference proteome</keyword>
<evidence type="ECO:0000256" key="2">
    <source>
        <dbReference type="ARBA" id="ARBA00023015"/>
    </source>
</evidence>
<accession>A0A1H4SDV8</accession>
<dbReference type="GO" id="GO:0003677">
    <property type="term" value="F:DNA binding"/>
    <property type="evidence" value="ECO:0007669"/>
    <property type="project" value="UniProtKB-KW"/>
</dbReference>
<keyword evidence="2" id="KW-0805">Transcription regulation</keyword>
<comment type="similarity">
    <text evidence="1">Belongs to the phage antitermination Q type 1 family.</text>
</comment>
<dbReference type="EMBL" id="FNTC01000002">
    <property type="protein sequence ID" value="SEC42412.1"/>
    <property type="molecule type" value="Genomic_DNA"/>
</dbReference>
<evidence type="ECO:0000256" key="1">
    <source>
        <dbReference type="ARBA" id="ARBA00010234"/>
    </source>
</evidence>
<gene>
    <name evidence="5" type="ORF">SAMN04490187_4315</name>
</gene>
<dbReference type="GO" id="GO:0060567">
    <property type="term" value="P:negative regulation of termination of DNA-templated transcription"/>
    <property type="evidence" value="ECO:0007669"/>
    <property type="project" value="InterPro"/>
</dbReference>
<evidence type="ECO:0000313" key="6">
    <source>
        <dbReference type="Proteomes" id="UP000198542"/>
    </source>
</evidence>
<evidence type="ECO:0000256" key="4">
    <source>
        <dbReference type="ARBA" id="ARBA00023163"/>
    </source>
</evidence>
<proteinExistence type="inferred from homology"/>
<evidence type="ECO:0000313" key="5">
    <source>
        <dbReference type="EMBL" id="SEC42412.1"/>
    </source>
</evidence>
<dbReference type="AlphaFoldDB" id="A0A1H4SDV8"/>
<protein>
    <recommendedName>
        <fullName evidence="7">Antitermination protein Q</fullName>
    </recommendedName>
</protein>
<name>A0A1H4SDV8_PSEJE</name>
<reference evidence="6" key="1">
    <citation type="submission" date="2016-10" db="EMBL/GenBank/DDBJ databases">
        <authorList>
            <person name="Varghese N."/>
            <person name="Submissions S."/>
        </authorList>
    </citation>
    <scope>NUCLEOTIDE SEQUENCE [LARGE SCALE GENOMIC DNA]</scope>
    <source>
        <strain evidence="6">BS3660</strain>
    </source>
</reference>
<dbReference type="Proteomes" id="UP000198542">
    <property type="component" value="Unassembled WGS sequence"/>
</dbReference>
<dbReference type="Pfam" id="PF06530">
    <property type="entry name" value="Phage_antitermQ"/>
    <property type="match status" value="1"/>
</dbReference>
<sequence>MMIRKPALHPLGDTEYLLEQWGWWRMDGRGIPSYASPMLALMRDAMPSPAKSYCITDELACVVDAALARLCKRDQQMGDIVWLYFGAKWSAVRVGRYHHVSEGKARELMKAGVAWIDCVLEGIKDGGWAGYPGNYSDSPLCGLSKSQLEIART</sequence>
<evidence type="ECO:0008006" key="7">
    <source>
        <dbReference type="Google" id="ProtNLM"/>
    </source>
</evidence>
<keyword evidence="3" id="KW-0238">DNA-binding</keyword>
<dbReference type="InterPro" id="IPR010534">
    <property type="entry name" value="Phage_933W_GpQ"/>
</dbReference>
<organism evidence="5 6">
    <name type="scientific">Pseudomonas jessenii</name>
    <dbReference type="NCBI Taxonomy" id="77298"/>
    <lineage>
        <taxon>Bacteria</taxon>
        <taxon>Pseudomonadati</taxon>
        <taxon>Pseudomonadota</taxon>
        <taxon>Gammaproteobacteria</taxon>
        <taxon>Pseudomonadales</taxon>
        <taxon>Pseudomonadaceae</taxon>
        <taxon>Pseudomonas</taxon>
    </lineage>
</organism>
<keyword evidence="4" id="KW-0804">Transcription</keyword>
<evidence type="ECO:0000256" key="3">
    <source>
        <dbReference type="ARBA" id="ARBA00023125"/>
    </source>
</evidence>